<dbReference type="RefSeq" id="WP_176785645.1">
    <property type="nucleotide sequence ID" value="NZ_FNGS01000011.1"/>
</dbReference>
<dbReference type="SUPFAM" id="SSF63829">
    <property type="entry name" value="Calcium-dependent phosphotriesterase"/>
    <property type="match status" value="1"/>
</dbReference>
<dbReference type="Proteomes" id="UP000198901">
    <property type="component" value="Unassembled WGS sequence"/>
</dbReference>
<sequence length="320" mass="36437">MRRYLILLATFLTVFQSHAQRFRLELLRYENLSDSPALKEDPFFGGISGIDYVGGNWYLITDGRDPDRTSYLFSFDSTFQTQTYRRWALRGVRGAESLRYRSGEGAFYLTTEEGSGEAHGQVIRWTKDSTAIPIGSYTGFPNNKGYEGLALAPDSLLWGASEWPEQEQSPYARVFAYDLRKKDTVVTAFYPLVRDACGYPDNGISDILLTPEKEMIVMERCWSGEKDKSRFTIQLYVVSALPRPVPGESKTAHILAKTPLNVRWDSLRPDNLEGMTWGPVIDGHRTLVLISDNNFNKFDAGKASRRRQKTQLIFFKLVPI</sequence>
<dbReference type="STRING" id="563176.SAMN04488090_4599"/>
<evidence type="ECO:0000313" key="3">
    <source>
        <dbReference type="EMBL" id="SDM95599.1"/>
    </source>
</evidence>
<feature type="domain" description="Phytase-like" evidence="2">
    <location>
        <begin position="44"/>
        <end position="295"/>
    </location>
</feature>
<reference evidence="3 4" key="1">
    <citation type="submission" date="2016-10" db="EMBL/GenBank/DDBJ databases">
        <authorList>
            <person name="de Groot N.N."/>
        </authorList>
    </citation>
    <scope>NUCLEOTIDE SEQUENCE [LARGE SCALE GENOMIC DNA]</scope>
    <source>
        <strain evidence="3 4">DSM 21668</strain>
    </source>
</reference>
<dbReference type="InterPro" id="IPR027372">
    <property type="entry name" value="Phytase-like_dom"/>
</dbReference>
<keyword evidence="4" id="KW-1185">Reference proteome</keyword>
<evidence type="ECO:0000256" key="1">
    <source>
        <dbReference type="SAM" id="SignalP"/>
    </source>
</evidence>
<keyword evidence="1" id="KW-0732">Signal</keyword>
<dbReference type="Pfam" id="PF13449">
    <property type="entry name" value="Phytase-like"/>
    <property type="match status" value="1"/>
</dbReference>
<evidence type="ECO:0000259" key="2">
    <source>
        <dbReference type="Pfam" id="PF13449"/>
    </source>
</evidence>
<dbReference type="AlphaFoldDB" id="A0A1G9XFL0"/>
<proteinExistence type="predicted"/>
<accession>A0A1G9XFL0</accession>
<name>A0A1G9XFL0_9BACT</name>
<gene>
    <name evidence="3" type="ORF">SAMN04488090_4599</name>
</gene>
<feature type="signal peptide" evidence="1">
    <location>
        <begin position="1"/>
        <end position="19"/>
    </location>
</feature>
<feature type="chain" id="PRO_5011753306" evidence="1">
    <location>
        <begin position="20"/>
        <end position="320"/>
    </location>
</feature>
<protein>
    <submittedName>
        <fullName evidence="3">Esterase-like activity of phytase</fullName>
    </submittedName>
</protein>
<evidence type="ECO:0000313" key="4">
    <source>
        <dbReference type="Proteomes" id="UP000198901"/>
    </source>
</evidence>
<dbReference type="EMBL" id="FNGS01000011">
    <property type="protein sequence ID" value="SDM95599.1"/>
    <property type="molecule type" value="Genomic_DNA"/>
</dbReference>
<organism evidence="3 4">
    <name type="scientific">Siphonobacter aquaeclarae</name>
    <dbReference type="NCBI Taxonomy" id="563176"/>
    <lineage>
        <taxon>Bacteria</taxon>
        <taxon>Pseudomonadati</taxon>
        <taxon>Bacteroidota</taxon>
        <taxon>Cytophagia</taxon>
        <taxon>Cytophagales</taxon>
        <taxon>Cytophagaceae</taxon>
        <taxon>Siphonobacter</taxon>
    </lineage>
</organism>